<dbReference type="AlphaFoldDB" id="A0A517PD52"/>
<evidence type="ECO:0000256" key="2">
    <source>
        <dbReference type="SAM" id="Phobius"/>
    </source>
</evidence>
<evidence type="ECO:0000313" key="4">
    <source>
        <dbReference type="EMBL" id="QDT17251.1"/>
    </source>
</evidence>
<dbReference type="Gene3D" id="3.40.50.880">
    <property type="match status" value="1"/>
</dbReference>
<gene>
    <name evidence="4" type="ORF">CA12_33650</name>
</gene>
<dbReference type="RefSeq" id="WP_145360136.1">
    <property type="nucleotide sequence ID" value="NZ_CP036265.1"/>
</dbReference>
<dbReference type="Pfam" id="PF07090">
    <property type="entry name" value="GATase1_like"/>
    <property type="match status" value="1"/>
</dbReference>
<dbReference type="CDD" id="cd00198">
    <property type="entry name" value="vWFA"/>
    <property type="match status" value="1"/>
</dbReference>
<keyword evidence="5" id="KW-1185">Reference proteome</keyword>
<feature type="transmembrane region" description="Helical" evidence="2">
    <location>
        <begin position="73"/>
        <end position="91"/>
    </location>
</feature>
<accession>A0A517PD52</accession>
<sequence length="815" mass="87059">MNNPPPRPLPRSRPRGADAPTLASIFSSHAPLSLALNPAWSLTLTLLCGAALVGLVLWTYPPRVRHLSPGVRRTLLGLRLAGAALLTLALLRPELRREETETERPAILVLADVSRSMTIADEPGGATRFESMRSVLAASAPALAELGEDLEVLVATFDAARNPPPEPENAAAEGESPDPLAALPEEPTGDRTALGVVLGELVRTGVDLSSVVLLTDGAQRALPPDDADPRAAGALLAESGVRIFGVPFGSDGAPTAGLDLSVEDLRVDPVVFEKKLVPVSGVVRIVGGAGREFTVRLLTESPPARGPGDETQLAPVEPAADARPVVVVRPTTGSEEIPIELTFVPQIAGEMKLALQIEPVEGELKQTNNQRATVLSVRKGGIRVLYFDRLRPEVNALRRVNLSNKIQLDYVELPANPNALSPGLRLEAALFEPGRYDAFIIGDVAAEAFQEGNVDFLDNLAARVEDGAGLMMTGGLNSFGPGGWDRTALRNVLPVELPRGGAVDDFDPRTQIAGEVPMTPTRQGAQSYVMLLADPQANADVWRNLPPLEGANRLELKRNVPADVLAVGPDDVPLLIASEYGRSRVLAFAGDTTWLWPLSGFEAEHARFWRQVVLWLTRKEQDTDGPVFVVAEPRNVVPGRPARLRFGARDAEGNPVEDAQFTVEVTAPDGEVSMLSPRAAGPASPGQFRADAADTDVPGDYWVRVRATAASGDGAGALLGPDAVTRFIVDPRDLELDNPAADPALLADLARMTGGSVVPPEELPAFLARWAEEPPAAAESTVVARTPLYDQWWVPLLFVGLMGTEWYLRKKRGLV</sequence>
<name>A0A517PD52_9PLAN</name>
<proteinExistence type="predicted"/>
<evidence type="ECO:0000259" key="3">
    <source>
        <dbReference type="Pfam" id="PF07090"/>
    </source>
</evidence>
<evidence type="ECO:0000313" key="5">
    <source>
        <dbReference type="Proteomes" id="UP000318741"/>
    </source>
</evidence>
<keyword evidence="2" id="KW-1133">Transmembrane helix</keyword>
<feature type="region of interest" description="Disordered" evidence="1">
    <location>
        <begin position="160"/>
        <end position="187"/>
    </location>
</feature>
<evidence type="ECO:0000256" key="1">
    <source>
        <dbReference type="SAM" id="MobiDB-lite"/>
    </source>
</evidence>
<dbReference type="InterPro" id="IPR036465">
    <property type="entry name" value="vWFA_dom_sf"/>
</dbReference>
<keyword evidence="2" id="KW-0472">Membrane</keyword>
<dbReference type="PANTHER" id="PTHR37947:SF1">
    <property type="entry name" value="BLL2462 PROTEIN"/>
    <property type="match status" value="1"/>
</dbReference>
<protein>
    <recommendedName>
        <fullName evidence="3">Putative glutamine amidotransferase domain-containing protein</fullName>
    </recommendedName>
</protein>
<dbReference type="SUPFAM" id="SSF52317">
    <property type="entry name" value="Class I glutamine amidotransferase-like"/>
    <property type="match status" value="1"/>
</dbReference>
<dbReference type="KEGG" id="acaf:CA12_33650"/>
<organism evidence="4 5">
    <name type="scientific">Alienimonas californiensis</name>
    <dbReference type="NCBI Taxonomy" id="2527989"/>
    <lineage>
        <taxon>Bacteria</taxon>
        <taxon>Pseudomonadati</taxon>
        <taxon>Planctomycetota</taxon>
        <taxon>Planctomycetia</taxon>
        <taxon>Planctomycetales</taxon>
        <taxon>Planctomycetaceae</taxon>
        <taxon>Alienimonas</taxon>
    </lineage>
</organism>
<keyword evidence="2" id="KW-0812">Transmembrane</keyword>
<dbReference type="OrthoDB" id="9781333at2"/>
<dbReference type="Gene3D" id="3.40.50.410">
    <property type="entry name" value="von Willebrand factor, type A domain"/>
    <property type="match status" value="1"/>
</dbReference>
<feature type="domain" description="Putative glutamine amidotransferase" evidence="3">
    <location>
        <begin position="436"/>
        <end position="617"/>
    </location>
</feature>
<dbReference type="InterPro" id="IPR010768">
    <property type="entry name" value="GATase1-like"/>
</dbReference>
<reference evidence="4 5" key="1">
    <citation type="submission" date="2019-02" db="EMBL/GenBank/DDBJ databases">
        <title>Deep-cultivation of Planctomycetes and their phenomic and genomic characterization uncovers novel biology.</title>
        <authorList>
            <person name="Wiegand S."/>
            <person name="Jogler M."/>
            <person name="Boedeker C."/>
            <person name="Pinto D."/>
            <person name="Vollmers J."/>
            <person name="Rivas-Marin E."/>
            <person name="Kohn T."/>
            <person name="Peeters S.H."/>
            <person name="Heuer A."/>
            <person name="Rast P."/>
            <person name="Oberbeckmann S."/>
            <person name="Bunk B."/>
            <person name="Jeske O."/>
            <person name="Meyerdierks A."/>
            <person name="Storesund J.E."/>
            <person name="Kallscheuer N."/>
            <person name="Luecker S."/>
            <person name="Lage O.M."/>
            <person name="Pohl T."/>
            <person name="Merkel B.J."/>
            <person name="Hornburger P."/>
            <person name="Mueller R.-W."/>
            <person name="Bruemmer F."/>
            <person name="Labrenz M."/>
            <person name="Spormann A.M."/>
            <person name="Op den Camp H."/>
            <person name="Overmann J."/>
            <person name="Amann R."/>
            <person name="Jetten M.S.M."/>
            <person name="Mascher T."/>
            <person name="Medema M.H."/>
            <person name="Devos D.P."/>
            <person name="Kaster A.-K."/>
            <person name="Ovreas L."/>
            <person name="Rohde M."/>
            <person name="Galperin M.Y."/>
            <person name="Jogler C."/>
        </authorList>
    </citation>
    <scope>NUCLEOTIDE SEQUENCE [LARGE SCALE GENOMIC DNA]</scope>
    <source>
        <strain evidence="4 5">CA12</strain>
    </source>
</reference>
<dbReference type="SUPFAM" id="SSF53300">
    <property type="entry name" value="vWA-like"/>
    <property type="match status" value="1"/>
</dbReference>
<dbReference type="InterPro" id="IPR029062">
    <property type="entry name" value="Class_I_gatase-like"/>
</dbReference>
<dbReference type="PANTHER" id="PTHR37947">
    <property type="entry name" value="BLL2462 PROTEIN"/>
    <property type="match status" value="1"/>
</dbReference>
<dbReference type="Proteomes" id="UP000318741">
    <property type="component" value="Chromosome"/>
</dbReference>
<feature type="transmembrane region" description="Helical" evidence="2">
    <location>
        <begin position="39"/>
        <end position="61"/>
    </location>
</feature>
<dbReference type="EMBL" id="CP036265">
    <property type="protein sequence ID" value="QDT17251.1"/>
    <property type="molecule type" value="Genomic_DNA"/>
</dbReference>